<keyword evidence="4" id="KW-0694">RNA-binding</keyword>
<geneLocation type="chloroplast" evidence="5"/>
<evidence type="ECO:0000256" key="4">
    <source>
        <dbReference type="HAMAP-Rule" id="MF_01369"/>
    </source>
</evidence>
<proteinExistence type="inferred from homology"/>
<comment type="function">
    <text evidence="4">Binds to 23S rRNA.</text>
</comment>
<dbReference type="GO" id="GO:0009507">
    <property type="term" value="C:chloroplast"/>
    <property type="evidence" value="ECO:0007669"/>
    <property type="project" value="UniProtKB-SubCell"/>
</dbReference>
<dbReference type="GO" id="GO:0003735">
    <property type="term" value="F:structural constituent of ribosome"/>
    <property type="evidence" value="ECO:0007669"/>
    <property type="project" value="InterPro"/>
</dbReference>
<evidence type="ECO:0000256" key="2">
    <source>
        <dbReference type="ARBA" id="ARBA00022980"/>
    </source>
</evidence>
<dbReference type="GO" id="GO:0006412">
    <property type="term" value="P:translation"/>
    <property type="evidence" value="ECO:0007669"/>
    <property type="project" value="UniProtKB-UniRule"/>
</dbReference>
<comment type="similarity">
    <text evidence="1 4">Belongs to the universal ribosomal protein uL23 family.</text>
</comment>
<dbReference type="Gene3D" id="3.30.70.330">
    <property type="match status" value="1"/>
</dbReference>
<dbReference type="InterPro" id="IPR013025">
    <property type="entry name" value="Ribosomal_uL23-like"/>
</dbReference>
<dbReference type="GO" id="GO:0005840">
    <property type="term" value="C:ribosome"/>
    <property type="evidence" value="ECO:0007669"/>
    <property type="project" value="UniProtKB-KW"/>
</dbReference>
<keyword evidence="5" id="KW-0934">Plastid</keyword>
<comment type="subcellular location">
    <subcellularLocation>
        <location evidence="4">Plastid</location>
        <location evidence="4">Chloroplast</location>
    </subcellularLocation>
</comment>
<dbReference type="Pfam" id="PF00276">
    <property type="entry name" value="Ribosomal_L23"/>
    <property type="match status" value="1"/>
</dbReference>
<reference evidence="5" key="1">
    <citation type="journal article" date="2016" name="Plant Mol. Biol.">
        <title>Diversity of transcripts and transcript processing forms in plastids of the dinoflagellate alga Karenia mikimotoi.</title>
        <authorList>
            <person name="Dorrell R.G."/>
            <person name="Hinksman G.A."/>
            <person name="Howe C.J."/>
        </authorList>
    </citation>
    <scope>NUCLEOTIDE SEQUENCE</scope>
    <source>
        <strain evidence="5">RCC1513</strain>
    </source>
</reference>
<accession>A0A0U1WP67</accession>
<dbReference type="GO" id="GO:1990904">
    <property type="term" value="C:ribonucleoprotein complex"/>
    <property type="evidence" value="ECO:0007669"/>
    <property type="project" value="UniProtKB-KW"/>
</dbReference>
<dbReference type="HAMAP" id="MF_01369_B">
    <property type="entry name" value="Ribosomal_uL23_B"/>
    <property type="match status" value="1"/>
</dbReference>
<keyword evidence="2 4" id="KW-0689">Ribosomal protein</keyword>
<sequence>MCTMSISKCGPLIEVIKYPLFSEKVYRSIESNQYCFAVAPRATKPEIAAAVQLLFDVKVDSVTTAVPPQKRRRRRLVNPKYKRALVKLAGDAKIALFEK</sequence>
<keyword evidence="3 4" id="KW-0687">Ribonucleoprotein</keyword>
<protein>
    <recommendedName>
        <fullName evidence="4">Large ribosomal subunit protein uL23c</fullName>
    </recommendedName>
</protein>
<dbReference type="InterPro" id="IPR012678">
    <property type="entry name" value="Ribosomal_uL23/eL15/eS24_sf"/>
</dbReference>
<evidence type="ECO:0000256" key="3">
    <source>
        <dbReference type="ARBA" id="ARBA00023274"/>
    </source>
</evidence>
<comment type="subunit">
    <text evidence="4">Part of the 50S ribosomal subunit.</text>
</comment>
<dbReference type="GO" id="GO:0019843">
    <property type="term" value="F:rRNA binding"/>
    <property type="evidence" value="ECO:0007669"/>
    <property type="project" value="UniProtKB-UniRule"/>
</dbReference>
<evidence type="ECO:0000313" key="5">
    <source>
        <dbReference type="EMBL" id="AIG99508.1"/>
    </source>
</evidence>
<name>A0A0U1WP67_KARMI</name>
<keyword evidence="5" id="KW-0150">Chloroplast</keyword>
<dbReference type="PANTHER" id="PTHR11620">
    <property type="entry name" value="60S RIBOSOMAL PROTEIN L23A"/>
    <property type="match status" value="1"/>
</dbReference>
<keyword evidence="4" id="KW-0699">rRNA-binding</keyword>
<dbReference type="AlphaFoldDB" id="A0A0U1WP67"/>
<dbReference type="SUPFAM" id="SSF54189">
    <property type="entry name" value="Ribosomal proteins S24e, L23 and L15e"/>
    <property type="match status" value="1"/>
</dbReference>
<dbReference type="InterPro" id="IPR012677">
    <property type="entry name" value="Nucleotide-bd_a/b_plait_sf"/>
</dbReference>
<evidence type="ECO:0000256" key="1">
    <source>
        <dbReference type="ARBA" id="ARBA00006700"/>
    </source>
</evidence>
<dbReference type="EMBL" id="KM065621">
    <property type="protein sequence ID" value="AIG99508.1"/>
    <property type="molecule type" value="Transcribed_RNA"/>
</dbReference>
<gene>
    <name evidence="4 5" type="primary">rpl23</name>
</gene>
<organism evidence="5">
    <name type="scientific">Karenia mikimotoi</name>
    <name type="common">Red tide dinoflagellate</name>
    <name type="synonym">Gymnodinium mikimotoi</name>
    <dbReference type="NCBI Taxonomy" id="225107"/>
    <lineage>
        <taxon>Eukaryota</taxon>
        <taxon>Sar</taxon>
        <taxon>Alveolata</taxon>
        <taxon>Dinophyceae</taxon>
        <taxon>Gymnodiniales</taxon>
        <taxon>Kareniaceae</taxon>
        <taxon>Karenia</taxon>
    </lineage>
</organism>